<organism evidence="2 3">
    <name type="scientific">Lacrimispora celerecrescens</name>
    <dbReference type="NCBI Taxonomy" id="29354"/>
    <lineage>
        <taxon>Bacteria</taxon>
        <taxon>Bacillati</taxon>
        <taxon>Bacillota</taxon>
        <taxon>Clostridia</taxon>
        <taxon>Lachnospirales</taxon>
        <taxon>Lachnospiraceae</taxon>
        <taxon>Lacrimispora</taxon>
    </lineage>
</organism>
<dbReference type="EMBL" id="JPME01000002">
    <property type="protein sequence ID" value="KEZ91701.1"/>
    <property type="molecule type" value="Genomic_DNA"/>
</dbReference>
<feature type="transmembrane region" description="Helical" evidence="1">
    <location>
        <begin position="499"/>
        <end position="517"/>
    </location>
</feature>
<feature type="transmembrane region" description="Helical" evidence="1">
    <location>
        <begin position="473"/>
        <end position="492"/>
    </location>
</feature>
<dbReference type="OrthoDB" id="4876345at2"/>
<keyword evidence="3" id="KW-1185">Reference proteome</keyword>
<dbReference type="Proteomes" id="UP000028525">
    <property type="component" value="Unassembled WGS sequence"/>
</dbReference>
<dbReference type="Pfam" id="PF19845">
    <property type="entry name" value="DUF6320"/>
    <property type="match status" value="1"/>
</dbReference>
<keyword evidence="1" id="KW-1133">Transmembrane helix</keyword>
<feature type="transmembrane region" description="Helical" evidence="1">
    <location>
        <begin position="446"/>
        <end position="467"/>
    </location>
</feature>
<sequence length="618" mass="71190">MKKSPQGERWRRLDNTAKIFPVIASENLSNVFRISAVLKDEVDPGTLQRALEEILPQFEGFSVRLRRGFFWYYFEDNKRMPVIERETTYPCKFIDPHSNQLYLFRVTYFDRRINLEVFHAVTDGLGAVNFLKALVYRYLDIKRNSRTGHRTSQKISSNVSMNVEDSYVRHYKKTEKRKYSTRKAYHLAGEALPLDEENVLHGYVDLKMLKTVAKSYGVSITRFLTAALIWAIYQEYLGGKPCEESIGISIPINLRTFFGSDTTANFFAVTLIDFLSTSEEHTFTEVLEAVSSQMDSKITKEKMEQIISYNVSNEKKWYLRAAPLFVKWCALNLVFRNNEKAYTMTLSNIGPIDIEEDYRKEIERFTIMIGVSKRQPMKCAVCSYGEEVIVTFTSVFQDTRLQDRFFGFLREMKIPVSLESNGVPDRRDDLGMYPQIRYDQKRLKKLVTVFYGLLFFVGAVLGMINYATYSGSLWSIIAIGLMAYTALTVEYSILRHANLASKILMQTVAAQVLLVALDHSTGYNGWSVNYGIPSTILFADLSIVFLILVNRMNWQSYFMYQIAVTVFSFIPLILWATGLLTRPFLALFTVTVTVIILAVTIVLGDRSVKTELKRRFHV</sequence>
<reference evidence="2 3" key="1">
    <citation type="submission" date="2014-07" db="EMBL/GenBank/DDBJ databases">
        <title>Draft genome of Clostridium celerecrescens 152B isolated from sediments associated with methane hydrate from Krishna Godavari basin.</title>
        <authorList>
            <person name="Honkalas V.S."/>
            <person name="Dabir A.P."/>
            <person name="Arora P."/>
            <person name="Dhakephalkar P.K."/>
        </authorList>
    </citation>
    <scope>NUCLEOTIDE SEQUENCE [LARGE SCALE GENOMIC DNA]</scope>
    <source>
        <strain evidence="2 3">152B</strain>
    </source>
</reference>
<protein>
    <submittedName>
        <fullName evidence="2">Uncharacterized protein</fullName>
    </submittedName>
</protein>
<evidence type="ECO:0000256" key="1">
    <source>
        <dbReference type="SAM" id="Phobius"/>
    </source>
</evidence>
<keyword evidence="1" id="KW-0472">Membrane</keyword>
<accession>A0A084JRW7</accession>
<dbReference type="AlphaFoldDB" id="A0A084JRW7"/>
<feature type="transmembrane region" description="Helical" evidence="1">
    <location>
        <begin position="529"/>
        <end position="550"/>
    </location>
</feature>
<dbReference type="RefSeq" id="WP_038277027.1">
    <property type="nucleotide sequence ID" value="NZ_JPME01000002.1"/>
</dbReference>
<proteinExistence type="predicted"/>
<name>A0A084JRW7_9FIRM</name>
<gene>
    <name evidence="2" type="ORF">IO98_00525</name>
</gene>
<evidence type="ECO:0000313" key="2">
    <source>
        <dbReference type="EMBL" id="KEZ91701.1"/>
    </source>
</evidence>
<dbReference type="InterPro" id="IPR046283">
    <property type="entry name" value="DUF6320"/>
</dbReference>
<evidence type="ECO:0000313" key="3">
    <source>
        <dbReference type="Proteomes" id="UP000028525"/>
    </source>
</evidence>
<comment type="caution">
    <text evidence="2">The sequence shown here is derived from an EMBL/GenBank/DDBJ whole genome shotgun (WGS) entry which is preliminary data.</text>
</comment>
<dbReference type="STRING" id="29354.IO98_00525"/>
<feature type="transmembrane region" description="Helical" evidence="1">
    <location>
        <begin position="557"/>
        <end position="578"/>
    </location>
</feature>
<keyword evidence="1" id="KW-0812">Transmembrane</keyword>
<feature type="transmembrane region" description="Helical" evidence="1">
    <location>
        <begin position="584"/>
        <end position="604"/>
    </location>
</feature>